<dbReference type="AlphaFoldDB" id="A0A1W1Z076"/>
<reference evidence="1 2" key="1">
    <citation type="submission" date="2017-04" db="EMBL/GenBank/DDBJ databases">
        <authorList>
            <person name="Afonso C.L."/>
            <person name="Miller P.J."/>
            <person name="Scott M.A."/>
            <person name="Spackman E."/>
            <person name="Goraichik I."/>
            <person name="Dimitrov K.M."/>
            <person name="Suarez D.L."/>
            <person name="Swayne D.E."/>
        </authorList>
    </citation>
    <scope>NUCLEOTIDE SEQUENCE [LARGE SCALE GENOMIC DNA]</scope>
    <source>
        <strain evidence="1 2">DSM 5090</strain>
    </source>
</reference>
<dbReference type="Proteomes" id="UP000192738">
    <property type="component" value="Unassembled WGS sequence"/>
</dbReference>
<proteinExistence type="predicted"/>
<sequence>MNKMKKGLEVGICGIGPIWEEIAESLRWPTVIAANLRKLPETKLIGFNPEGDGIIVFSASWQPVLSVEELTRVSECGSAGENMYERKVRSNND</sequence>
<name>A0A1W1Z076_9FIRM</name>
<accession>A0A1W1Z076</accession>
<gene>
    <name evidence="1" type="ORF">SAMN04488500_102345</name>
</gene>
<dbReference type="STRING" id="112901.SAMN04488500_102345"/>
<evidence type="ECO:0000313" key="1">
    <source>
        <dbReference type="EMBL" id="SMC41855.1"/>
    </source>
</evidence>
<dbReference type="EMBL" id="FWXI01000002">
    <property type="protein sequence ID" value="SMC41855.1"/>
    <property type="molecule type" value="Genomic_DNA"/>
</dbReference>
<keyword evidence="2" id="KW-1185">Reference proteome</keyword>
<protein>
    <submittedName>
        <fullName evidence="1">Uncharacterized protein</fullName>
    </submittedName>
</protein>
<evidence type="ECO:0000313" key="2">
    <source>
        <dbReference type="Proteomes" id="UP000192738"/>
    </source>
</evidence>
<organism evidence="1 2">
    <name type="scientific">Sporomusa malonica</name>
    <dbReference type="NCBI Taxonomy" id="112901"/>
    <lineage>
        <taxon>Bacteria</taxon>
        <taxon>Bacillati</taxon>
        <taxon>Bacillota</taxon>
        <taxon>Negativicutes</taxon>
        <taxon>Selenomonadales</taxon>
        <taxon>Sporomusaceae</taxon>
        <taxon>Sporomusa</taxon>
    </lineage>
</organism>